<dbReference type="NCBIfam" id="TIGR00231">
    <property type="entry name" value="small_GTP"/>
    <property type="match status" value="1"/>
</dbReference>
<sequence length="435" mass="50158">MNLNDTGGDCGNLGDMMWRTASMYIIGKLLSRTVYYENLHKCFSEYKKEFGYIFKNGNKLIKLMNVKGKYIKLIYFGGEWCCFYDPIYRLEGENAQIIQLSDKIAKEIFRNYTPEYRLCVHTHRDDYIEIGQASTLNFVEGSIKYAMKWLKSNKITNIAIVLFGTDKNFLYEVEGEEGHIIYMPLINNNSINLYFGLKYCNSLIITASCSPIAWWMGYLIQKKKFSNIYYNNCNGYCKCNGRNVLDYFPNNWLPLHYSDDEQIDILVIGLDNSGKTTILNQLKPSETQSTNITPTVGYNIEKFSSSGMTFSAYDMSGQSRYRNLWETQYKNIHGIIFVVDASDRLRIAVARDELWMLLDHKDLTYKKTPLLIFANKSDVRDSVPASEIHLNLGLDLIRNRNWHIVSTCALTGQGLDGGIDWLANNIKQLLSHNNN</sequence>
<evidence type="ECO:0000256" key="2">
    <source>
        <dbReference type="ARBA" id="ARBA00019766"/>
    </source>
</evidence>
<dbReference type="PROSITE" id="PS51417">
    <property type="entry name" value="ARF"/>
    <property type="match status" value="1"/>
</dbReference>
<dbReference type="Gene3D" id="3.40.50.300">
    <property type="entry name" value="P-loop containing nucleotide triphosphate hydrolases"/>
    <property type="match status" value="1"/>
</dbReference>
<evidence type="ECO:0000256" key="4">
    <source>
        <dbReference type="ARBA" id="ARBA00023134"/>
    </source>
</evidence>
<feature type="binding site" evidence="5">
    <location>
        <begin position="375"/>
        <end position="378"/>
    </location>
    <ligand>
        <name>GTP</name>
        <dbReference type="ChEBI" id="CHEBI:37565"/>
    </ligand>
</feature>
<feature type="binding site" evidence="5">
    <location>
        <position position="317"/>
    </location>
    <ligand>
        <name>GTP</name>
        <dbReference type="ChEBI" id="CHEBI:37565"/>
    </ligand>
</feature>
<dbReference type="Proteomes" id="UP000605970">
    <property type="component" value="Unassembled WGS sequence"/>
</dbReference>
<gene>
    <name evidence="7" type="ORF">Mgra_00009097</name>
</gene>
<evidence type="ECO:0000256" key="1">
    <source>
        <dbReference type="ARBA" id="ARBA00010290"/>
    </source>
</evidence>
<dbReference type="EMBL" id="JABEBT010000137">
    <property type="protein sequence ID" value="KAF7629908.1"/>
    <property type="molecule type" value="Genomic_DNA"/>
</dbReference>
<keyword evidence="3 5" id="KW-0547">Nucleotide-binding</keyword>
<evidence type="ECO:0000313" key="7">
    <source>
        <dbReference type="EMBL" id="KAF7629908.1"/>
    </source>
</evidence>
<comment type="caution">
    <text evidence="7">The sequence shown here is derived from an EMBL/GenBank/DDBJ whole genome shotgun (WGS) entry which is preliminary data.</text>
</comment>
<keyword evidence="8" id="KW-1185">Reference proteome</keyword>
<dbReference type="SMART" id="SM00178">
    <property type="entry name" value="SAR"/>
    <property type="match status" value="1"/>
</dbReference>
<dbReference type="SMART" id="SM00177">
    <property type="entry name" value="ARF"/>
    <property type="match status" value="1"/>
</dbReference>
<organism evidence="7 8">
    <name type="scientific">Meloidogyne graminicola</name>
    <dbReference type="NCBI Taxonomy" id="189291"/>
    <lineage>
        <taxon>Eukaryota</taxon>
        <taxon>Metazoa</taxon>
        <taxon>Ecdysozoa</taxon>
        <taxon>Nematoda</taxon>
        <taxon>Chromadorea</taxon>
        <taxon>Rhabditida</taxon>
        <taxon>Tylenchina</taxon>
        <taxon>Tylenchomorpha</taxon>
        <taxon>Tylenchoidea</taxon>
        <taxon>Meloidogynidae</taxon>
        <taxon>Meloidogyninae</taxon>
        <taxon>Meloidogyne</taxon>
    </lineage>
</organism>
<keyword evidence="6" id="KW-0479">Metal-binding</keyword>
<evidence type="ECO:0000256" key="6">
    <source>
        <dbReference type="PIRSR" id="PIRSR606689-2"/>
    </source>
</evidence>
<dbReference type="InterPro" id="IPR027417">
    <property type="entry name" value="P-loop_NTPase"/>
</dbReference>
<name>A0A8S9ZDV7_9BILA</name>
<dbReference type="GO" id="GO:0005525">
    <property type="term" value="F:GTP binding"/>
    <property type="evidence" value="ECO:0007669"/>
    <property type="project" value="UniProtKB-KW"/>
</dbReference>
<evidence type="ECO:0000256" key="5">
    <source>
        <dbReference type="PIRSR" id="PIRSR606689-1"/>
    </source>
</evidence>
<dbReference type="FunFam" id="3.40.50.300:FF:001166">
    <property type="entry name" value="ADP-ribosylation factor D"/>
    <property type="match status" value="1"/>
</dbReference>
<keyword evidence="4 5" id="KW-0342">GTP-binding</keyword>
<dbReference type="PANTHER" id="PTHR11711">
    <property type="entry name" value="ADP RIBOSYLATION FACTOR-RELATED"/>
    <property type="match status" value="1"/>
</dbReference>
<evidence type="ECO:0000313" key="8">
    <source>
        <dbReference type="Proteomes" id="UP000605970"/>
    </source>
</evidence>
<dbReference type="PRINTS" id="PR00328">
    <property type="entry name" value="SAR1GTPBP"/>
</dbReference>
<dbReference type="SUPFAM" id="SSF52540">
    <property type="entry name" value="P-loop containing nucleoside triphosphate hydrolases"/>
    <property type="match status" value="1"/>
</dbReference>
<evidence type="ECO:0000256" key="3">
    <source>
        <dbReference type="ARBA" id="ARBA00022741"/>
    </source>
</evidence>
<dbReference type="OrthoDB" id="442317at2759"/>
<proteinExistence type="inferred from homology"/>
<dbReference type="InterPro" id="IPR024156">
    <property type="entry name" value="Small_GTPase_ARF"/>
</dbReference>
<keyword evidence="6" id="KW-0460">Magnesium</keyword>
<comment type="similarity">
    <text evidence="1">Belongs to the small GTPase superfamily. Arf family.</text>
</comment>
<dbReference type="GO" id="GO:0003924">
    <property type="term" value="F:GTPase activity"/>
    <property type="evidence" value="ECO:0007669"/>
    <property type="project" value="InterPro"/>
</dbReference>
<protein>
    <recommendedName>
        <fullName evidence="2">ADP-ribosylation factor-like protein 6</fullName>
    </recommendedName>
</protein>
<dbReference type="Pfam" id="PF00025">
    <property type="entry name" value="Arf"/>
    <property type="match status" value="1"/>
</dbReference>
<feature type="binding site" evidence="5">
    <location>
        <begin position="269"/>
        <end position="276"/>
    </location>
    <ligand>
        <name>GTP</name>
        <dbReference type="ChEBI" id="CHEBI:37565"/>
    </ligand>
</feature>
<dbReference type="InterPro" id="IPR005225">
    <property type="entry name" value="Small_GTP-bd"/>
</dbReference>
<feature type="binding site" evidence="6">
    <location>
        <position position="295"/>
    </location>
    <ligand>
        <name>Mg(2+)</name>
        <dbReference type="ChEBI" id="CHEBI:18420"/>
    </ligand>
</feature>
<accession>A0A8S9ZDV7</accession>
<dbReference type="InterPro" id="IPR006689">
    <property type="entry name" value="Small_GTPase_ARF/SAR"/>
</dbReference>
<reference evidence="7" key="1">
    <citation type="journal article" date="2020" name="Ecol. Evol.">
        <title>Genome structure and content of the rice root-knot nematode (Meloidogyne graminicola).</title>
        <authorList>
            <person name="Phan N.T."/>
            <person name="Danchin E.G.J."/>
            <person name="Klopp C."/>
            <person name="Perfus-Barbeoch L."/>
            <person name="Kozlowski D.K."/>
            <person name="Koutsovoulos G.D."/>
            <person name="Lopez-Roques C."/>
            <person name="Bouchez O."/>
            <person name="Zahm M."/>
            <person name="Besnard G."/>
            <person name="Bellafiore S."/>
        </authorList>
    </citation>
    <scope>NUCLEOTIDE SEQUENCE</scope>
    <source>
        <strain evidence="7">VN-18</strain>
    </source>
</reference>
<dbReference type="AlphaFoldDB" id="A0A8S9ZDV7"/>
<dbReference type="GO" id="GO:0046872">
    <property type="term" value="F:metal ion binding"/>
    <property type="evidence" value="ECO:0007669"/>
    <property type="project" value="UniProtKB-KW"/>
</dbReference>
<feature type="binding site" evidence="6">
    <location>
        <position position="276"/>
    </location>
    <ligand>
        <name>Mg(2+)</name>
        <dbReference type="ChEBI" id="CHEBI:18420"/>
    </ligand>
</feature>